<dbReference type="InterPro" id="IPR034660">
    <property type="entry name" value="DinB/YfiT-like"/>
</dbReference>
<reference evidence="2" key="1">
    <citation type="journal article" date="2014" name="Int. J. Syst. Evol. Microbiol.">
        <title>Complete genome sequence of Corynebacterium casei LMG S-19264T (=DSM 44701T), isolated from a smear-ripened cheese.</title>
        <authorList>
            <consortium name="US DOE Joint Genome Institute (JGI-PGF)"/>
            <person name="Walter F."/>
            <person name="Albersmeier A."/>
            <person name="Kalinowski J."/>
            <person name="Ruckert C."/>
        </authorList>
    </citation>
    <scope>NUCLEOTIDE SEQUENCE</scope>
    <source>
        <strain evidence="2">CGMCC 1.12195</strain>
    </source>
</reference>
<dbReference type="Gene3D" id="1.20.120.450">
    <property type="entry name" value="dinb family like domain"/>
    <property type="match status" value="1"/>
</dbReference>
<dbReference type="InterPro" id="IPR024775">
    <property type="entry name" value="DinB-like"/>
</dbReference>
<evidence type="ECO:0000313" key="2">
    <source>
        <dbReference type="EMBL" id="GGG99911.1"/>
    </source>
</evidence>
<name>A0A917MEE6_9SPHI</name>
<dbReference type="AlphaFoldDB" id="A0A917MEE6"/>
<proteinExistence type="predicted"/>
<dbReference type="Proteomes" id="UP000660862">
    <property type="component" value="Unassembled WGS sequence"/>
</dbReference>
<evidence type="ECO:0000313" key="3">
    <source>
        <dbReference type="Proteomes" id="UP000660862"/>
    </source>
</evidence>
<gene>
    <name evidence="2" type="ORF">GCM10007415_39700</name>
</gene>
<reference evidence="2" key="2">
    <citation type="submission" date="2020-09" db="EMBL/GenBank/DDBJ databases">
        <authorList>
            <person name="Sun Q."/>
            <person name="Zhou Y."/>
        </authorList>
    </citation>
    <scope>NUCLEOTIDE SEQUENCE</scope>
    <source>
        <strain evidence="2">CGMCC 1.12195</strain>
    </source>
</reference>
<dbReference type="Pfam" id="PF12867">
    <property type="entry name" value="DinB_2"/>
    <property type="match status" value="1"/>
</dbReference>
<comment type="caution">
    <text evidence="2">The sequence shown here is derived from an EMBL/GenBank/DDBJ whole genome shotgun (WGS) entry which is preliminary data.</text>
</comment>
<dbReference type="SUPFAM" id="SSF109854">
    <property type="entry name" value="DinB/YfiT-like putative metalloenzymes"/>
    <property type="match status" value="1"/>
</dbReference>
<accession>A0A917MEE6</accession>
<sequence length="196" mass="22325">MRFFGGDKKLGTMKLRAEALLTELEELTRKHLHEAERLAGLPEATLNAKPDAGGWSALECLEHLNRYGNFYLPEIAKRLDTAKAAPDSVYRSGWLGHYFAESMKPKPKLNRMKTFKSMDPANSTLDGSVISRFIRQQQQLLVLLDRARRVHLGKVKTAISITPLIKLRLGDTLRVVIYHNERHIQQAQRAVERVVN</sequence>
<keyword evidence="3" id="KW-1185">Reference proteome</keyword>
<feature type="domain" description="DinB-like" evidence="1">
    <location>
        <begin position="36"/>
        <end position="187"/>
    </location>
</feature>
<evidence type="ECO:0000259" key="1">
    <source>
        <dbReference type="Pfam" id="PF12867"/>
    </source>
</evidence>
<dbReference type="EMBL" id="BMER01000005">
    <property type="protein sequence ID" value="GGG99911.1"/>
    <property type="molecule type" value="Genomic_DNA"/>
</dbReference>
<protein>
    <recommendedName>
        <fullName evidence="1">DinB-like domain-containing protein</fullName>
    </recommendedName>
</protein>
<organism evidence="2 3">
    <name type="scientific">Parapedobacter pyrenivorans</name>
    <dbReference type="NCBI Taxonomy" id="1305674"/>
    <lineage>
        <taxon>Bacteria</taxon>
        <taxon>Pseudomonadati</taxon>
        <taxon>Bacteroidota</taxon>
        <taxon>Sphingobacteriia</taxon>
        <taxon>Sphingobacteriales</taxon>
        <taxon>Sphingobacteriaceae</taxon>
        <taxon>Parapedobacter</taxon>
    </lineage>
</organism>